<dbReference type="EMBL" id="VZPX01000086">
    <property type="protein sequence ID" value="KAB0466648.1"/>
    <property type="molecule type" value="Genomic_DNA"/>
</dbReference>
<evidence type="ECO:0000313" key="2">
    <source>
        <dbReference type="Proteomes" id="UP000423756"/>
    </source>
</evidence>
<dbReference type="GeneID" id="77342095"/>
<reference evidence="1 2" key="1">
    <citation type="submission" date="2019-09" db="EMBL/GenBank/DDBJ databases">
        <title>Draft genome sequences of 48 bacterial type strains from the CCUG.</title>
        <authorList>
            <person name="Tunovic T."/>
            <person name="Pineiro-Iglesias B."/>
            <person name="Unosson C."/>
            <person name="Inganas E."/>
            <person name="Ohlen M."/>
            <person name="Cardew S."/>
            <person name="Jensie-Markopoulos S."/>
            <person name="Salva-Serra F."/>
            <person name="Jaen-Luchoro D."/>
            <person name="Karlsson R."/>
            <person name="Svensson-Stadler L."/>
            <person name="Chun J."/>
            <person name="Moore E."/>
        </authorList>
    </citation>
    <scope>NUCLEOTIDE SEQUENCE [LARGE SCALE GENOMIC DNA]</scope>
    <source>
        <strain evidence="1 2">CCUG 48643</strain>
    </source>
</reference>
<evidence type="ECO:0000313" key="1">
    <source>
        <dbReference type="EMBL" id="KAB0466648.1"/>
    </source>
</evidence>
<dbReference type="AlphaFoldDB" id="A0A7V7TEA0"/>
<name>A0A7V7TEA0_9VIBR</name>
<dbReference type="RefSeq" id="WP_137407920.1">
    <property type="nucleotide sequence ID" value="NZ_AP025465.1"/>
</dbReference>
<comment type="caution">
    <text evidence="1">The sequence shown here is derived from an EMBL/GenBank/DDBJ whole genome shotgun (WGS) entry which is preliminary data.</text>
</comment>
<protein>
    <recommendedName>
        <fullName evidence="3">Lipoprotein</fullName>
    </recommendedName>
</protein>
<gene>
    <name evidence="1" type="ORF">F7Q91_24060</name>
</gene>
<organism evidence="1 2">
    <name type="scientific">Vibrio chagasii</name>
    <dbReference type="NCBI Taxonomy" id="170679"/>
    <lineage>
        <taxon>Bacteria</taxon>
        <taxon>Pseudomonadati</taxon>
        <taxon>Pseudomonadota</taxon>
        <taxon>Gammaproteobacteria</taxon>
        <taxon>Vibrionales</taxon>
        <taxon>Vibrionaceae</taxon>
        <taxon>Vibrio</taxon>
    </lineage>
</organism>
<dbReference type="Proteomes" id="UP000423756">
    <property type="component" value="Unassembled WGS sequence"/>
</dbReference>
<dbReference type="PROSITE" id="PS51257">
    <property type="entry name" value="PROKAR_LIPOPROTEIN"/>
    <property type="match status" value="1"/>
</dbReference>
<sequence>MKKNTIILTCTLATLLSGCAAKTDFRKDVRDRPEAVKMDEKEHLEEINRVSYLVKPLMEEDNRAEIIKEITGSEVYIKQMNTGTEGAISSAAVNIHQGTTFSGSTSASQVQLAVTAVSLLLGEYNDGSNEITAKAWLPSVYDGKTIETPEDAEQVAIKFTEARIQEIAKKLDWSYSCIDGCGTSSILYHFENTKNITLPESFIYRPDEFIILVQFVPGFKKVKEHDPVKVLIGPEVAWGSRGITSYHASFYAGNIEKNEDGSVAIYKFENGRDFVNVKHNIAKTKLGYALYQTFHSTPYTVLGDARSGQSSVFYNNKAYTFYSNSRTQLTRYELDIEDLHGNKILQPFK</sequence>
<accession>A0A7V7TEA0</accession>
<proteinExistence type="predicted"/>
<evidence type="ECO:0008006" key="3">
    <source>
        <dbReference type="Google" id="ProtNLM"/>
    </source>
</evidence>